<accession>A0AA40FQZ0</accession>
<evidence type="ECO:0000313" key="1">
    <source>
        <dbReference type="EMBL" id="KAK1123726.1"/>
    </source>
</evidence>
<sequence length="102" mass="11096">MMMANLPPVMLPPLTDYGMLTPTLGIKAMGDIEGMKTIKLKVGGAKYVLSNISEMIKNTIFVYVDEISAMGDIEGMKTIKLKVGGAKCILSNISEMIKHTIF</sequence>
<reference evidence="1" key="1">
    <citation type="submission" date="2021-10" db="EMBL/GenBank/DDBJ databases">
        <title>Melipona bicolor Genome sequencing and assembly.</title>
        <authorList>
            <person name="Araujo N.S."/>
            <person name="Arias M.C."/>
        </authorList>
    </citation>
    <scope>NUCLEOTIDE SEQUENCE</scope>
    <source>
        <strain evidence="1">USP_2M_L1-L4_2017</strain>
        <tissue evidence="1">Whole body</tissue>
    </source>
</reference>
<proteinExistence type="predicted"/>
<gene>
    <name evidence="1" type="ORF">K0M31_008423</name>
</gene>
<dbReference type="EMBL" id="JAHYIQ010000020">
    <property type="protein sequence ID" value="KAK1123726.1"/>
    <property type="molecule type" value="Genomic_DNA"/>
</dbReference>
<dbReference type="Proteomes" id="UP001177670">
    <property type="component" value="Unassembled WGS sequence"/>
</dbReference>
<protein>
    <submittedName>
        <fullName evidence="1">Uncharacterized protein</fullName>
    </submittedName>
</protein>
<comment type="caution">
    <text evidence="1">The sequence shown here is derived from an EMBL/GenBank/DDBJ whole genome shotgun (WGS) entry which is preliminary data.</text>
</comment>
<keyword evidence="2" id="KW-1185">Reference proteome</keyword>
<dbReference type="AlphaFoldDB" id="A0AA40FQZ0"/>
<organism evidence="1 2">
    <name type="scientific">Melipona bicolor</name>
    <dbReference type="NCBI Taxonomy" id="60889"/>
    <lineage>
        <taxon>Eukaryota</taxon>
        <taxon>Metazoa</taxon>
        <taxon>Ecdysozoa</taxon>
        <taxon>Arthropoda</taxon>
        <taxon>Hexapoda</taxon>
        <taxon>Insecta</taxon>
        <taxon>Pterygota</taxon>
        <taxon>Neoptera</taxon>
        <taxon>Endopterygota</taxon>
        <taxon>Hymenoptera</taxon>
        <taxon>Apocrita</taxon>
        <taxon>Aculeata</taxon>
        <taxon>Apoidea</taxon>
        <taxon>Anthophila</taxon>
        <taxon>Apidae</taxon>
        <taxon>Melipona</taxon>
    </lineage>
</organism>
<feature type="non-terminal residue" evidence="1">
    <location>
        <position position="1"/>
    </location>
</feature>
<evidence type="ECO:0000313" key="2">
    <source>
        <dbReference type="Proteomes" id="UP001177670"/>
    </source>
</evidence>
<name>A0AA40FQZ0_9HYME</name>